<dbReference type="EMBL" id="JABANM010012021">
    <property type="protein sequence ID" value="KAF4736713.1"/>
    <property type="molecule type" value="Genomic_DNA"/>
</dbReference>
<evidence type="ECO:0000313" key="3">
    <source>
        <dbReference type="EMBL" id="KAF4736713.1"/>
    </source>
</evidence>
<evidence type="ECO:0000256" key="1">
    <source>
        <dbReference type="ARBA" id="ARBA00005375"/>
    </source>
</evidence>
<reference evidence="3 4" key="1">
    <citation type="submission" date="2020-04" db="EMBL/GenBank/DDBJ databases">
        <title>Perkinsus olseni comparative genomics.</title>
        <authorList>
            <person name="Bogema D.R."/>
        </authorList>
    </citation>
    <scope>NUCLEOTIDE SEQUENCE [LARGE SCALE GENOMIC DNA]</scope>
    <source>
        <strain evidence="3">ATCC PRA-205</strain>
    </source>
</reference>
<dbReference type="Gene3D" id="3.40.50.1240">
    <property type="entry name" value="Phosphoglycerate mutase-like"/>
    <property type="match status" value="1"/>
</dbReference>
<dbReference type="Pfam" id="PF00328">
    <property type="entry name" value="His_Phos_2"/>
    <property type="match status" value="1"/>
</dbReference>
<gene>
    <name evidence="3" type="ORF">FOZ62_000455</name>
</gene>
<comment type="similarity">
    <text evidence="1">Belongs to the histidine acid phosphatase family.</text>
</comment>
<name>A0A7J6SV64_PEROL</name>
<proteinExistence type="inferred from homology"/>
<organism evidence="3 4">
    <name type="scientific">Perkinsus olseni</name>
    <name type="common">Perkinsus atlanticus</name>
    <dbReference type="NCBI Taxonomy" id="32597"/>
    <lineage>
        <taxon>Eukaryota</taxon>
        <taxon>Sar</taxon>
        <taxon>Alveolata</taxon>
        <taxon>Perkinsozoa</taxon>
        <taxon>Perkinsea</taxon>
        <taxon>Perkinsida</taxon>
        <taxon>Perkinsidae</taxon>
        <taxon>Perkinsus</taxon>
    </lineage>
</organism>
<dbReference type="PANTHER" id="PTHR11567:SF110">
    <property type="entry name" value="2-PHOSPHOXYLOSE PHOSPHATASE 1"/>
    <property type="match status" value="1"/>
</dbReference>
<dbReference type="InterPro" id="IPR050645">
    <property type="entry name" value="Histidine_acid_phosphatase"/>
</dbReference>
<dbReference type="Proteomes" id="UP000574390">
    <property type="component" value="Unassembled WGS sequence"/>
</dbReference>
<dbReference type="AlphaFoldDB" id="A0A7J6SV64"/>
<keyword evidence="2" id="KW-0378">Hydrolase</keyword>
<evidence type="ECO:0000313" key="4">
    <source>
        <dbReference type="Proteomes" id="UP000574390"/>
    </source>
</evidence>
<dbReference type="PANTHER" id="PTHR11567">
    <property type="entry name" value="ACID PHOSPHATASE-RELATED"/>
    <property type="match status" value="1"/>
</dbReference>
<dbReference type="InterPro" id="IPR029033">
    <property type="entry name" value="His_PPase_superfam"/>
</dbReference>
<dbReference type="InterPro" id="IPR000560">
    <property type="entry name" value="His_Pase_clade-2"/>
</dbReference>
<dbReference type="GO" id="GO:0016791">
    <property type="term" value="F:phosphatase activity"/>
    <property type="evidence" value="ECO:0007669"/>
    <property type="project" value="TreeGrafter"/>
</dbReference>
<comment type="caution">
    <text evidence="3">The sequence shown here is derived from an EMBL/GenBank/DDBJ whole genome shotgun (WGS) entry which is preliminary data.</text>
</comment>
<sequence>MAPLSREAAYSGITRWYSADIPCRGNNQGEWLPKPSRGLHRSETGFFNGVKETINPIGVSKGHWFLLPPPKPPTRGPVFGPIPPKPQPRRSLWKNSLQPLEPFKTPRSLARSGSCLSYFGRRTRGHLNPDTVAQAHHRAGGLSTWKARVSNVGDPYGKSHLSNSATSLARSMACFGRRHARTAFLLLTVSTGRGIATAGGPSAVKRLAAIVLSRHGARTPTNLSFYPVGDYPWKDILAPGALTSLGKAQMRVMGHRYRYIFEDLANQRVEVFSSSKERARLSAEAFVEGFFDGKEEEAAAVQVEDSLLRPDSPELKKLLSEKERTPEYERKARGDFAHLMDAFRLTEIGQLRELGDVIISNKVHDLPLPFNDRADELAKEVLSAREWIMQTRYQGLDIGRLGAGRLLCWLVARLTAVPKDLIFLSGHDIDMYSLQSILTVNRHNVFIPDFADALGLELWVSRSDSVVPTLWIGFSKHHYNQGKIDADEGSAGAFAEGIKTTLGDVEPSPCELSAKFGEGNVVSLADLRRYSHWVLNEDL</sequence>
<protein>
    <recommendedName>
        <fullName evidence="5">Lysophosphatidic acid phosphatase type 6</fullName>
    </recommendedName>
</protein>
<dbReference type="SUPFAM" id="SSF53254">
    <property type="entry name" value="Phosphoglycerate mutase-like"/>
    <property type="match status" value="1"/>
</dbReference>
<evidence type="ECO:0008006" key="5">
    <source>
        <dbReference type="Google" id="ProtNLM"/>
    </source>
</evidence>
<accession>A0A7J6SV64</accession>
<evidence type="ECO:0000256" key="2">
    <source>
        <dbReference type="ARBA" id="ARBA00022801"/>
    </source>
</evidence>
<dbReference type="CDD" id="cd07061">
    <property type="entry name" value="HP_HAP_like"/>
    <property type="match status" value="1"/>
</dbReference>